<dbReference type="EMBL" id="ML995493">
    <property type="protein sequence ID" value="KAF2139387.1"/>
    <property type="molecule type" value="Genomic_DNA"/>
</dbReference>
<feature type="compositionally biased region" description="Acidic residues" evidence="5">
    <location>
        <begin position="94"/>
        <end position="106"/>
    </location>
</feature>
<feature type="compositionally biased region" description="Basic and acidic residues" evidence="5">
    <location>
        <begin position="127"/>
        <end position="145"/>
    </location>
</feature>
<dbReference type="Pfam" id="PF08601">
    <property type="entry name" value="PAP1"/>
    <property type="match status" value="1"/>
</dbReference>
<dbReference type="AlphaFoldDB" id="A0A6A6B934"/>
<dbReference type="Gene3D" id="1.10.238.100">
    <property type="entry name" value="YAP1 redox domain. Chain B"/>
    <property type="match status" value="1"/>
</dbReference>
<feature type="compositionally biased region" description="Polar residues" evidence="5">
    <location>
        <begin position="404"/>
        <end position="417"/>
    </location>
</feature>
<dbReference type="SUPFAM" id="SSF57959">
    <property type="entry name" value="Leucine zipper domain"/>
    <property type="match status" value="1"/>
</dbReference>
<dbReference type="InterPro" id="IPR004827">
    <property type="entry name" value="bZIP"/>
</dbReference>
<dbReference type="Gene3D" id="1.20.5.170">
    <property type="match status" value="1"/>
</dbReference>
<dbReference type="OrthoDB" id="5380163at2759"/>
<dbReference type="InterPro" id="IPR050936">
    <property type="entry name" value="AP-1-like"/>
</dbReference>
<dbReference type="FunFam" id="1.20.5.170:FF:000067">
    <property type="entry name" value="BZIP transcription factor"/>
    <property type="match status" value="1"/>
</dbReference>
<evidence type="ECO:0000256" key="5">
    <source>
        <dbReference type="SAM" id="MobiDB-lite"/>
    </source>
</evidence>
<feature type="region of interest" description="Disordered" evidence="5">
    <location>
        <begin position="452"/>
        <end position="475"/>
    </location>
</feature>
<dbReference type="RefSeq" id="XP_033395100.1">
    <property type="nucleotide sequence ID" value="XM_033538335.1"/>
</dbReference>
<dbReference type="InterPro" id="IPR013910">
    <property type="entry name" value="TF_PAP1"/>
</dbReference>
<evidence type="ECO:0000313" key="7">
    <source>
        <dbReference type="EMBL" id="KAF2139387.1"/>
    </source>
</evidence>
<dbReference type="InterPro" id="IPR023167">
    <property type="entry name" value="Yap1_redox_dom_sf"/>
</dbReference>
<dbReference type="SUPFAM" id="SSF111430">
    <property type="entry name" value="YAP1 redox domain"/>
    <property type="match status" value="1"/>
</dbReference>
<feature type="compositionally biased region" description="Polar residues" evidence="5">
    <location>
        <begin position="289"/>
        <end position="345"/>
    </location>
</feature>
<feature type="compositionally biased region" description="Basic and acidic residues" evidence="5">
    <location>
        <begin position="154"/>
        <end position="166"/>
    </location>
</feature>
<feature type="compositionally biased region" description="Polar residues" evidence="5">
    <location>
        <begin position="70"/>
        <end position="79"/>
    </location>
</feature>
<name>A0A6A6B934_9PEZI</name>
<dbReference type="GO" id="GO:0001228">
    <property type="term" value="F:DNA-binding transcription activator activity, RNA polymerase II-specific"/>
    <property type="evidence" value="ECO:0007669"/>
    <property type="project" value="TreeGrafter"/>
</dbReference>
<evidence type="ECO:0000259" key="6">
    <source>
        <dbReference type="PROSITE" id="PS50217"/>
    </source>
</evidence>
<dbReference type="GO" id="GO:0005737">
    <property type="term" value="C:cytoplasm"/>
    <property type="evidence" value="ECO:0007669"/>
    <property type="project" value="UniProtKB-SubCell"/>
</dbReference>
<feature type="region of interest" description="Disordered" evidence="5">
    <location>
        <begin position="1"/>
        <end position="201"/>
    </location>
</feature>
<accession>A0A6A6B934</accession>
<dbReference type="GO" id="GO:0000976">
    <property type="term" value="F:transcription cis-regulatory region binding"/>
    <property type="evidence" value="ECO:0007669"/>
    <property type="project" value="InterPro"/>
</dbReference>
<keyword evidence="3" id="KW-0539">Nucleus</keyword>
<comment type="subcellular location">
    <subcellularLocation>
        <location evidence="2">Cytoplasm</location>
    </subcellularLocation>
    <subcellularLocation>
        <location evidence="1">Nucleus</location>
    </subcellularLocation>
</comment>
<feature type="compositionally biased region" description="Low complexity" evidence="5">
    <location>
        <begin position="23"/>
        <end position="34"/>
    </location>
</feature>
<organism evidence="7 8">
    <name type="scientific">Aplosporella prunicola CBS 121167</name>
    <dbReference type="NCBI Taxonomy" id="1176127"/>
    <lineage>
        <taxon>Eukaryota</taxon>
        <taxon>Fungi</taxon>
        <taxon>Dikarya</taxon>
        <taxon>Ascomycota</taxon>
        <taxon>Pezizomycotina</taxon>
        <taxon>Dothideomycetes</taxon>
        <taxon>Dothideomycetes incertae sedis</taxon>
        <taxon>Botryosphaeriales</taxon>
        <taxon>Aplosporellaceae</taxon>
        <taxon>Aplosporella</taxon>
    </lineage>
</organism>
<evidence type="ECO:0000256" key="1">
    <source>
        <dbReference type="ARBA" id="ARBA00004123"/>
    </source>
</evidence>
<dbReference type="PANTHER" id="PTHR40621">
    <property type="entry name" value="TRANSCRIPTION FACTOR KAPC-RELATED"/>
    <property type="match status" value="1"/>
</dbReference>
<protein>
    <recommendedName>
        <fullName evidence="6">BZIP domain-containing protein</fullName>
    </recommendedName>
</protein>
<dbReference type="PROSITE" id="PS00036">
    <property type="entry name" value="BZIP_BASIC"/>
    <property type="match status" value="1"/>
</dbReference>
<evidence type="ECO:0000256" key="3">
    <source>
        <dbReference type="ARBA" id="ARBA00023242"/>
    </source>
</evidence>
<dbReference type="GeneID" id="54295831"/>
<dbReference type="SMART" id="SM00338">
    <property type="entry name" value="BRLZ"/>
    <property type="match status" value="1"/>
</dbReference>
<dbReference type="GO" id="GO:0034599">
    <property type="term" value="P:cellular response to oxidative stress"/>
    <property type="evidence" value="ECO:0007669"/>
    <property type="project" value="UniProtKB-ARBA"/>
</dbReference>
<feature type="compositionally biased region" description="Low complexity" evidence="5">
    <location>
        <begin position="360"/>
        <end position="403"/>
    </location>
</feature>
<evidence type="ECO:0000313" key="8">
    <source>
        <dbReference type="Proteomes" id="UP000799438"/>
    </source>
</evidence>
<dbReference type="Pfam" id="PF00170">
    <property type="entry name" value="bZIP_1"/>
    <property type="match status" value="1"/>
</dbReference>
<keyword evidence="8" id="KW-1185">Reference proteome</keyword>
<evidence type="ECO:0000256" key="2">
    <source>
        <dbReference type="ARBA" id="ARBA00004496"/>
    </source>
</evidence>
<dbReference type="Proteomes" id="UP000799438">
    <property type="component" value="Unassembled WGS sequence"/>
</dbReference>
<proteinExistence type="inferred from homology"/>
<gene>
    <name evidence="7" type="ORF">K452DRAFT_254742</name>
</gene>
<dbReference type="InterPro" id="IPR046347">
    <property type="entry name" value="bZIP_sf"/>
</dbReference>
<sequence>MAGTTNNNQFNSHMYLSPNQQDLLLAALNSNNPNNPNPNNPSAKPTNYKRSDSGSQQQFPLDGMDPAFFTSPQQGNVSDFGNFGLEESPYIDFLDPDAPFDFDPNDTSDLLIGSLPGDQQQSADGETENHNKRKSPDENNEKSPDDENDEDEEGSAKRREGDDKVAKKPGRKPLTSEPSTKRKAQNRAAQRAFRERKEKHLKDLETKVTELEKASDAANHENGLLRAQVERLQTELREYRKRLSANSTGVSRAPAAATGYPSLLTHTSPGANNFQFEFPRFGALPGSQIFPNGATNGNKGSPASTMSPTAKTPTSNLAQQNNAGRGISPNTHGVRSPTDKTSPAQDGTGFFGPVDNVNKGSSARGSTSSSTGQSRVFQFNSNSASTNDSPSVSSSSHYGSNSSCGTSPEPNHYSPSTEKAVDTNGENYTCHATTEGEITFCEKLNMACGNPRNPVPRAMSQSDGTPAPSAALTSPNNHDFGLDWLANQNDNQFNPTLFGDYRESQAAVVGDGDFTGGFFSDAFPTTDFGSPFNFGENTPSVQKTNPLDLVEKIQDGGEDEVVPGEDPSQLLSCHKIWYVTSASRRFGDLLTPTFHRDKLQSRPDFKDGSIDIDGLCTELRAKARCSESGVVVDTKDVEAALKRLPEHQN</sequence>
<comment type="similarity">
    <text evidence="4">Belongs to the bZIP family. YAP subfamily.</text>
</comment>
<feature type="domain" description="BZIP" evidence="6">
    <location>
        <begin position="176"/>
        <end position="239"/>
    </location>
</feature>
<feature type="region of interest" description="Disordered" evidence="5">
    <location>
        <begin position="287"/>
        <end position="421"/>
    </location>
</feature>
<feature type="compositionally biased region" description="Basic and acidic residues" evidence="5">
    <location>
        <begin position="192"/>
        <end position="201"/>
    </location>
</feature>
<feature type="compositionally biased region" description="Polar residues" evidence="5">
    <location>
        <begin position="1"/>
        <end position="22"/>
    </location>
</feature>
<evidence type="ECO:0000256" key="4">
    <source>
        <dbReference type="ARBA" id="ARBA00038132"/>
    </source>
</evidence>
<dbReference type="PANTHER" id="PTHR40621:SF6">
    <property type="entry name" value="AP-1-LIKE TRANSCRIPTION FACTOR YAP1-RELATED"/>
    <property type="match status" value="1"/>
</dbReference>
<dbReference type="PROSITE" id="PS50217">
    <property type="entry name" value="BZIP"/>
    <property type="match status" value="1"/>
</dbReference>
<reference evidence="7" key="1">
    <citation type="journal article" date="2020" name="Stud. Mycol.">
        <title>101 Dothideomycetes genomes: a test case for predicting lifestyles and emergence of pathogens.</title>
        <authorList>
            <person name="Haridas S."/>
            <person name="Albert R."/>
            <person name="Binder M."/>
            <person name="Bloem J."/>
            <person name="Labutti K."/>
            <person name="Salamov A."/>
            <person name="Andreopoulos B."/>
            <person name="Baker S."/>
            <person name="Barry K."/>
            <person name="Bills G."/>
            <person name="Bluhm B."/>
            <person name="Cannon C."/>
            <person name="Castanera R."/>
            <person name="Culley D."/>
            <person name="Daum C."/>
            <person name="Ezra D."/>
            <person name="Gonzalez J."/>
            <person name="Henrissat B."/>
            <person name="Kuo A."/>
            <person name="Liang C."/>
            <person name="Lipzen A."/>
            <person name="Lutzoni F."/>
            <person name="Magnuson J."/>
            <person name="Mondo S."/>
            <person name="Nolan M."/>
            <person name="Ohm R."/>
            <person name="Pangilinan J."/>
            <person name="Park H.-J."/>
            <person name="Ramirez L."/>
            <person name="Alfaro M."/>
            <person name="Sun H."/>
            <person name="Tritt A."/>
            <person name="Yoshinaga Y."/>
            <person name="Zwiers L.-H."/>
            <person name="Turgeon B."/>
            <person name="Goodwin S."/>
            <person name="Spatafora J."/>
            <person name="Crous P."/>
            <person name="Grigoriev I."/>
        </authorList>
    </citation>
    <scope>NUCLEOTIDE SEQUENCE</scope>
    <source>
        <strain evidence="7">CBS 121167</strain>
    </source>
</reference>
<dbReference type="GO" id="GO:0090575">
    <property type="term" value="C:RNA polymerase II transcription regulator complex"/>
    <property type="evidence" value="ECO:0007669"/>
    <property type="project" value="TreeGrafter"/>
</dbReference>
<dbReference type="CDD" id="cd14688">
    <property type="entry name" value="bZIP_YAP"/>
    <property type="match status" value="1"/>
</dbReference>